<organism evidence="2 3">
    <name type="scientific">Modicella reniformis</name>
    <dbReference type="NCBI Taxonomy" id="1440133"/>
    <lineage>
        <taxon>Eukaryota</taxon>
        <taxon>Fungi</taxon>
        <taxon>Fungi incertae sedis</taxon>
        <taxon>Mucoromycota</taxon>
        <taxon>Mortierellomycotina</taxon>
        <taxon>Mortierellomycetes</taxon>
        <taxon>Mortierellales</taxon>
        <taxon>Mortierellaceae</taxon>
        <taxon>Modicella</taxon>
    </lineage>
</organism>
<accession>A0A9P6JJL3</accession>
<protein>
    <submittedName>
        <fullName evidence="2">Uncharacterized protein</fullName>
    </submittedName>
</protein>
<feature type="non-terminal residue" evidence="2">
    <location>
        <position position="1"/>
    </location>
</feature>
<dbReference type="AlphaFoldDB" id="A0A9P6JJL3"/>
<feature type="region of interest" description="Disordered" evidence="1">
    <location>
        <begin position="1"/>
        <end position="45"/>
    </location>
</feature>
<name>A0A9P6JJL3_9FUNG</name>
<dbReference type="Proteomes" id="UP000749646">
    <property type="component" value="Unassembled WGS sequence"/>
</dbReference>
<keyword evidence="3" id="KW-1185">Reference proteome</keyword>
<evidence type="ECO:0000313" key="3">
    <source>
        <dbReference type="Proteomes" id="UP000749646"/>
    </source>
</evidence>
<comment type="caution">
    <text evidence="2">The sequence shown here is derived from an EMBL/GenBank/DDBJ whole genome shotgun (WGS) entry which is preliminary data.</text>
</comment>
<feature type="region of interest" description="Disordered" evidence="1">
    <location>
        <begin position="111"/>
        <end position="130"/>
    </location>
</feature>
<gene>
    <name evidence="2" type="ORF">BGZ65_012073</name>
</gene>
<feature type="compositionally biased region" description="Polar residues" evidence="1">
    <location>
        <begin position="111"/>
        <end position="120"/>
    </location>
</feature>
<proteinExistence type="predicted"/>
<evidence type="ECO:0000256" key="1">
    <source>
        <dbReference type="SAM" id="MobiDB-lite"/>
    </source>
</evidence>
<evidence type="ECO:0000313" key="2">
    <source>
        <dbReference type="EMBL" id="KAF9969286.1"/>
    </source>
</evidence>
<dbReference type="EMBL" id="JAAAHW010005267">
    <property type="protein sequence ID" value="KAF9969286.1"/>
    <property type="molecule type" value="Genomic_DNA"/>
</dbReference>
<sequence length="130" mass="15796">LRELEKERWQHEDQKERVRQEREDKKEKEKQERKDRKEKQEKIKREHELKMLKGRTALTLIDKKDSKVDGQAFNEWIKSLTRKRSHYRIHRGRGTCKEEYNTWRLHKPNPQVDTLLQRKNPSGLGTAPSA</sequence>
<reference evidence="2" key="1">
    <citation type="journal article" date="2020" name="Fungal Divers.">
        <title>Resolving the Mortierellaceae phylogeny through synthesis of multi-gene phylogenetics and phylogenomics.</title>
        <authorList>
            <person name="Vandepol N."/>
            <person name="Liber J."/>
            <person name="Desiro A."/>
            <person name="Na H."/>
            <person name="Kennedy M."/>
            <person name="Barry K."/>
            <person name="Grigoriev I.V."/>
            <person name="Miller A.N."/>
            <person name="O'Donnell K."/>
            <person name="Stajich J.E."/>
            <person name="Bonito G."/>
        </authorList>
    </citation>
    <scope>NUCLEOTIDE SEQUENCE</scope>
    <source>
        <strain evidence="2">MES-2147</strain>
    </source>
</reference>